<dbReference type="AlphaFoldDB" id="A0AAW1QJH4"/>
<feature type="compositionally biased region" description="Basic and acidic residues" evidence="8">
    <location>
        <begin position="53"/>
        <end position="62"/>
    </location>
</feature>
<keyword evidence="7" id="KW-0539">Nucleus</keyword>
<evidence type="ECO:0000256" key="4">
    <source>
        <dbReference type="ARBA" id="ARBA00023015"/>
    </source>
</evidence>
<feature type="region of interest" description="Disordered" evidence="8">
    <location>
        <begin position="35"/>
        <end position="62"/>
    </location>
</feature>
<evidence type="ECO:0000256" key="3">
    <source>
        <dbReference type="ARBA" id="ARBA00022664"/>
    </source>
</evidence>
<name>A0AAW1QJH4_9CHLO</name>
<dbReference type="Pfam" id="PF04696">
    <property type="entry name" value="Pinin_SDK_memA"/>
    <property type="match status" value="1"/>
</dbReference>
<feature type="region of interest" description="Disordered" evidence="8">
    <location>
        <begin position="348"/>
        <end position="459"/>
    </location>
</feature>
<feature type="domain" description="Pinin/SDK/MemA protein" evidence="9">
    <location>
        <begin position="119"/>
        <end position="247"/>
    </location>
</feature>
<accession>A0AAW1QJH4</accession>
<reference evidence="10 11" key="1">
    <citation type="journal article" date="2024" name="Nat. Commun.">
        <title>Phylogenomics reveals the evolutionary origins of lichenization in chlorophyte algae.</title>
        <authorList>
            <person name="Puginier C."/>
            <person name="Libourel C."/>
            <person name="Otte J."/>
            <person name="Skaloud P."/>
            <person name="Haon M."/>
            <person name="Grisel S."/>
            <person name="Petersen M."/>
            <person name="Berrin J.G."/>
            <person name="Delaux P.M."/>
            <person name="Dal Grande F."/>
            <person name="Keller J."/>
        </authorList>
    </citation>
    <scope>NUCLEOTIDE SEQUENCE [LARGE SCALE GENOMIC DNA]</scope>
    <source>
        <strain evidence="10 11">SAG 245.80</strain>
    </source>
</reference>
<feature type="compositionally biased region" description="Low complexity" evidence="8">
    <location>
        <begin position="431"/>
        <end position="440"/>
    </location>
</feature>
<evidence type="ECO:0000256" key="6">
    <source>
        <dbReference type="ARBA" id="ARBA00023187"/>
    </source>
</evidence>
<dbReference type="GO" id="GO:0006397">
    <property type="term" value="P:mRNA processing"/>
    <property type="evidence" value="ECO:0007669"/>
    <property type="project" value="UniProtKB-KW"/>
</dbReference>
<comment type="similarity">
    <text evidence="2">Belongs to the pinin family.</text>
</comment>
<dbReference type="EMBL" id="JALJOU010000105">
    <property type="protein sequence ID" value="KAK9821241.1"/>
    <property type="molecule type" value="Genomic_DNA"/>
</dbReference>
<comment type="caution">
    <text evidence="10">The sequence shown here is derived from an EMBL/GenBank/DDBJ whole genome shotgun (WGS) entry which is preliminary data.</text>
</comment>
<proteinExistence type="inferred from homology"/>
<dbReference type="Proteomes" id="UP001445335">
    <property type="component" value="Unassembled WGS sequence"/>
</dbReference>
<evidence type="ECO:0000256" key="5">
    <source>
        <dbReference type="ARBA" id="ARBA00023163"/>
    </source>
</evidence>
<dbReference type="GO" id="GO:0071013">
    <property type="term" value="C:catalytic step 2 spliceosome"/>
    <property type="evidence" value="ECO:0007669"/>
    <property type="project" value="TreeGrafter"/>
</dbReference>
<feature type="compositionally biased region" description="Low complexity" evidence="8">
    <location>
        <begin position="303"/>
        <end position="313"/>
    </location>
</feature>
<comment type="subcellular location">
    <subcellularLocation>
        <location evidence="1">Nucleus</location>
    </subcellularLocation>
</comment>
<keyword evidence="6" id="KW-0508">mRNA splicing</keyword>
<evidence type="ECO:0000259" key="9">
    <source>
        <dbReference type="Pfam" id="PF04696"/>
    </source>
</evidence>
<dbReference type="InterPro" id="IPR006786">
    <property type="entry name" value="Pinin_SDK_MemA"/>
</dbReference>
<keyword evidence="4" id="KW-0805">Transcription regulation</keyword>
<evidence type="ECO:0000256" key="8">
    <source>
        <dbReference type="SAM" id="MobiDB-lite"/>
    </source>
</evidence>
<dbReference type="PANTHER" id="PTHR12707">
    <property type="entry name" value="PINN"/>
    <property type="match status" value="1"/>
</dbReference>
<feature type="region of interest" description="Disordered" evidence="8">
    <location>
        <begin position="95"/>
        <end position="117"/>
    </location>
</feature>
<dbReference type="GO" id="GO:0008380">
    <property type="term" value="P:RNA splicing"/>
    <property type="evidence" value="ECO:0007669"/>
    <property type="project" value="UniProtKB-KW"/>
</dbReference>
<protein>
    <recommendedName>
        <fullName evidence="9">Pinin/SDK/MemA protein domain-containing protein</fullName>
    </recommendedName>
</protein>
<gene>
    <name evidence="10" type="ORF">WJX81_008074</name>
</gene>
<dbReference type="PANTHER" id="PTHR12707:SF0">
    <property type="entry name" value="PININ"/>
    <property type="match status" value="1"/>
</dbReference>
<dbReference type="InterPro" id="IPR039853">
    <property type="entry name" value="Pinin"/>
</dbReference>
<keyword evidence="11" id="KW-1185">Reference proteome</keyword>
<evidence type="ECO:0000256" key="2">
    <source>
        <dbReference type="ARBA" id="ARBA00010386"/>
    </source>
</evidence>
<evidence type="ECO:0000313" key="10">
    <source>
        <dbReference type="EMBL" id="KAK9821241.1"/>
    </source>
</evidence>
<feature type="region of interest" description="Disordered" evidence="8">
    <location>
        <begin position="281"/>
        <end position="334"/>
    </location>
</feature>
<keyword evidence="3" id="KW-0507">mRNA processing</keyword>
<evidence type="ECO:0000313" key="11">
    <source>
        <dbReference type="Proteomes" id="UP001445335"/>
    </source>
</evidence>
<organism evidence="10 11">
    <name type="scientific">Elliptochloris bilobata</name>
    <dbReference type="NCBI Taxonomy" id="381761"/>
    <lineage>
        <taxon>Eukaryota</taxon>
        <taxon>Viridiplantae</taxon>
        <taxon>Chlorophyta</taxon>
        <taxon>core chlorophytes</taxon>
        <taxon>Trebouxiophyceae</taxon>
        <taxon>Trebouxiophyceae incertae sedis</taxon>
        <taxon>Elliptochloris clade</taxon>
        <taxon>Elliptochloris</taxon>
    </lineage>
</organism>
<feature type="compositionally biased region" description="Basic and acidic residues" evidence="8">
    <location>
        <begin position="375"/>
        <end position="411"/>
    </location>
</feature>
<evidence type="ECO:0000256" key="7">
    <source>
        <dbReference type="ARBA" id="ARBA00023242"/>
    </source>
</evidence>
<keyword evidence="5" id="KW-0804">Transcription</keyword>
<sequence>MIDLDVDALKAELNGIYEERNHVNERLRLLSERSRGRGRGRFGGPGRAPYEPRPFEREPGGAFLDRVRDPMPAAAPARRRVLSAVVVDGQQITAASSAAPEAPGTAKRPREEDDANPAVKKRNRRMFGALLGTLQQFKKEESKFKESRVAQQREEALKRADVRAAEDAQLARVHARNVLQQQRVGEIQRKRELMAAADAKRLEIRTAQRVRRHVKLAAFLKTVTARPPLLWLPARHCEDTLLLLEQRQVDLAVWQETELAQMEEERARILASVRPVVPLAGAGAADERPAGTANGQPRDAEPDGGAAAAAAPAHMEVDDEEEDGEHGAAVGAAAGGADDAGAAAAMELAADEGEMLDAQPATPAAVPREQPSLRGTEREPRARRPPAEQPAVDDRERIRRPVERARPRAAAEADGEEGEIDPGTLERAAEAEAAAAAAAMEESDDEDEHEPGNVVDLLR</sequence>
<evidence type="ECO:0000256" key="1">
    <source>
        <dbReference type="ARBA" id="ARBA00004123"/>
    </source>
</evidence>